<dbReference type="GO" id="GO:0032993">
    <property type="term" value="C:protein-DNA complex"/>
    <property type="evidence" value="ECO:0007669"/>
    <property type="project" value="TreeGrafter"/>
</dbReference>
<dbReference type="GO" id="GO:0000156">
    <property type="term" value="F:phosphorelay response regulator activity"/>
    <property type="evidence" value="ECO:0007669"/>
    <property type="project" value="TreeGrafter"/>
</dbReference>
<dbReference type="SMART" id="SM00862">
    <property type="entry name" value="Trans_reg_C"/>
    <property type="match status" value="1"/>
</dbReference>
<keyword evidence="13" id="KW-1185">Reference proteome</keyword>
<keyword evidence="5" id="KW-0805">Transcription regulation</keyword>
<evidence type="ECO:0000256" key="2">
    <source>
        <dbReference type="ARBA" id="ARBA00022490"/>
    </source>
</evidence>
<dbReference type="KEGG" id="dbk:DGMP_24190"/>
<evidence type="ECO:0000259" key="10">
    <source>
        <dbReference type="PROSITE" id="PS50110"/>
    </source>
</evidence>
<feature type="domain" description="Response regulatory" evidence="10">
    <location>
        <begin position="15"/>
        <end position="128"/>
    </location>
</feature>
<evidence type="ECO:0000256" key="6">
    <source>
        <dbReference type="ARBA" id="ARBA00023125"/>
    </source>
</evidence>
<evidence type="ECO:0000256" key="9">
    <source>
        <dbReference type="PROSITE-ProRule" id="PRU01091"/>
    </source>
</evidence>
<evidence type="ECO:0000256" key="5">
    <source>
        <dbReference type="ARBA" id="ARBA00023015"/>
    </source>
</evidence>
<gene>
    <name evidence="12" type="ORF">DGMP_24190</name>
</gene>
<feature type="modified residue" description="4-aspartylphosphate" evidence="8">
    <location>
        <position position="64"/>
    </location>
</feature>
<evidence type="ECO:0000313" key="13">
    <source>
        <dbReference type="Proteomes" id="UP000826725"/>
    </source>
</evidence>
<dbReference type="EMBL" id="AP024086">
    <property type="protein sequence ID" value="BCL61726.1"/>
    <property type="molecule type" value="Genomic_DNA"/>
</dbReference>
<keyword evidence="7" id="KW-0804">Transcription</keyword>
<name>A0A8D5FJH2_9BACT</name>
<keyword evidence="3 8" id="KW-0597">Phosphoprotein</keyword>
<dbReference type="GO" id="GO:0000976">
    <property type="term" value="F:transcription cis-regulatory region binding"/>
    <property type="evidence" value="ECO:0007669"/>
    <property type="project" value="TreeGrafter"/>
</dbReference>
<evidence type="ECO:0000256" key="8">
    <source>
        <dbReference type="PROSITE-ProRule" id="PRU00169"/>
    </source>
</evidence>
<feature type="DNA-binding region" description="OmpR/PhoB-type" evidence="9">
    <location>
        <begin position="138"/>
        <end position="237"/>
    </location>
</feature>
<organism evidence="12 13">
    <name type="scientific">Desulfomarina profundi</name>
    <dbReference type="NCBI Taxonomy" id="2772557"/>
    <lineage>
        <taxon>Bacteria</taxon>
        <taxon>Pseudomonadati</taxon>
        <taxon>Thermodesulfobacteriota</taxon>
        <taxon>Desulfobulbia</taxon>
        <taxon>Desulfobulbales</taxon>
        <taxon>Desulfobulbaceae</taxon>
        <taxon>Desulfomarina</taxon>
    </lineage>
</organism>
<evidence type="ECO:0000256" key="7">
    <source>
        <dbReference type="ARBA" id="ARBA00023163"/>
    </source>
</evidence>
<dbReference type="AlphaFoldDB" id="A0A8D5FJH2"/>
<dbReference type="CDD" id="cd00383">
    <property type="entry name" value="trans_reg_C"/>
    <property type="match status" value="1"/>
</dbReference>
<dbReference type="GO" id="GO:0006355">
    <property type="term" value="P:regulation of DNA-templated transcription"/>
    <property type="evidence" value="ECO:0007669"/>
    <property type="project" value="InterPro"/>
</dbReference>
<dbReference type="FunFam" id="3.40.50.2300:FF:000001">
    <property type="entry name" value="DNA-binding response regulator PhoB"/>
    <property type="match status" value="1"/>
</dbReference>
<dbReference type="Proteomes" id="UP000826725">
    <property type="component" value="Chromosome"/>
</dbReference>
<dbReference type="RefSeq" id="WP_228854149.1">
    <property type="nucleotide sequence ID" value="NZ_AP024086.1"/>
</dbReference>
<dbReference type="InterPro" id="IPR039420">
    <property type="entry name" value="WalR-like"/>
</dbReference>
<keyword evidence="2" id="KW-0963">Cytoplasm</keyword>
<evidence type="ECO:0000313" key="12">
    <source>
        <dbReference type="EMBL" id="BCL61726.1"/>
    </source>
</evidence>
<dbReference type="InterPro" id="IPR001789">
    <property type="entry name" value="Sig_transdc_resp-reg_receiver"/>
</dbReference>
<keyword evidence="6 9" id="KW-0238">DNA-binding</keyword>
<dbReference type="FunFam" id="1.10.10.10:FF:000099">
    <property type="entry name" value="Two-component system response regulator TorR"/>
    <property type="match status" value="1"/>
</dbReference>
<evidence type="ECO:0000256" key="1">
    <source>
        <dbReference type="ARBA" id="ARBA00004496"/>
    </source>
</evidence>
<keyword evidence="4" id="KW-0902">Two-component regulatory system</keyword>
<feature type="domain" description="OmpR/PhoB-type" evidence="11">
    <location>
        <begin position="138"/>
        <end position="237"/>
    </location>
</feature>
<evidence type="ECO:0000256" key="4">
    <source>
        <dbReference type="ARBA" id="ARBA00023012"/>
    </source>
</evidence>
<dbReference type="PROSITE" id="PS50110">
    <property type="entry name" value="RESPONSE_REGULATORY"/>
    <property type="match status" value="1"/>
</dbReference>
<reference evidence="12" key="1">
    <citation type="submission" date="2020-09" db="EMBL/GenBank/DDBJ databases">
        <title>Desulfogranum mesoprofundum gen. nov., sp. nov., a novel mesophilic, sulfate-reducing chemolithoautotroph isolated from a deep-sea hydrothermal vent chimney in the Suiyo Seamount.</title>
        <authorList>
            <person name="Hashimoto Y."/>
            <person name="Nakagawa S."/>
        </authorList>
    </citation>
    <scope>NUCLEOTIDE SEQUENCE</scope>
    <source>
        <strain evidence="12">KT2</strain>
    </source>
</reference>
<dbReference type="PANTHER" id="PTHR48111:SF47">
    <property type="entry name" value="TRANSCRIPTIONAL REGULATORY PROTEIN RSTA"/>
    <property type="match status" value="1"/>
</dbReference>
<dbReference type="GO" id="GO:0005829">
    <property type="term" value="C:cytosol"/>
    <property type="evidence" value="ECO:0007669"/>
    <property type="project" value="TreeGrafter"/>
</dbReference>
<accession>A0A8D5FJH2</accession>
<evidence type="ECO:0000259" key="11">
    <source>
        <dbReference type="PROSITE" id="PS51755"/>
    </source>
</evidence>
<comment type="subcellular location">
    <subcellularLocation>
        <location evidence="1">Cytoplasm</location>
    </subcellularLocation>
</comment>
<dbReference type="InterPro" id="IPR001867">
    <property type="entry name" value="OmpR/PhoB-type_DNA-bd"/>
</dbReference>
<evidence type="ECO:0000256" key="3">
    <source>
        <dbReference type="ARBA" id="ARBA00022553"/>
    </source>
</evidence>
<dbReference type="Pfam" id="PF00072">
    <property type="entry name" value="Response_reg"/>
    <property type="match status" value="1"/>
</dbReference>
<dbReference type="PANTHER" id="PTHR48111">
    <property type="entry name" value="REGULATOR OF RPOS"/>
    <property type="match status" value="1"/>
</dbReference>
<sequence>MKELHTPGNRSDKPTLLLVEDDVRLAQLVKEYMEQHSFTVTIEGRGDIAVPRICEEQPDLVILDLMLPGLDGMDVCRQVRPQYKNPILMLTARDEDIDQVLGLELGADDYVIKPVKPRVLLARIQNLLRRFRQKSEARESFDIGELHISTKTRDAFLGGKPLSLSSQEFEMLYLLASNAGTILSRDDILSTLSGIEYDGLDRSVDIRIARLRKLLKDDPANPRYIKTVRSVGYLFLP</sequence>
<proteinExistence type="predicted"/>
<protein>
    <submittedName>
        <fullName evidence="12">DNA-binding response regulator</fullName>
    </submittedName>
</protein>
<dbReference type="PROSITE" id="PS51755">
    <property type="entry name" value="OMPR_PHOB"/>
    <property type="match status" value="1"/>
</dbReference>
<dbReference type="Pfam" id="PF00486">
    <property type="entry name" value="Trans_reg_C"/>
    <property type="match status" value="1"/>
</dbReference>
<dbReference type="SMART" id="SM00448">
    <property type="entry name" value="REC"/>
    <property type="match status" value="1"/>
</dbReference>